<dbReference type="Proteomes" id="UP001189429">
    <property type="component" value="Unassembled WGS sequence"/>
</dbReference>
<dbReference type="PROSITE" id="PS51375">
    <property type="entry name" value="PPR"/>
    <property type="match status" value="2"/>
</dbReference>
<protein>
    <submittedName>
        <fullName evidence="4">Uncharacterized protein</fullName>
    </submittedName>
</protein>
<dbReference type="PANTHER" id="PTHR47936:SF1">
    <property type="entry name" value="PENTATRICOPEPTIDE REPEAT-CONTAINING PROTEIN GUN1, CHLOROPLASTIC"/>
    <property type="match status" value="1"/>
</dbReference>
<evidence type="ECO:0000256" key="1">
    <source>
        <dbReference type="ARBA" id="ARBA00022737"/>
    </source>
</evidence>
<dbReference type="PANTHER" id="PTHR47936">
    <property type="entry name" value="PPR_LONG DOMAIN-CONTAINING PROTEIN"/>
    <property type="match status" value="1"/>
</dbReference>
<feature type="region of interest" description="Disordered" evidence="3">
    <location>
        <begin position="83"/>
        <end position="110"/>
    </location>
</feature>
<accession>A0ABN9TMJ6</accession>
<keyword evidence="5" id="KW-1185">Reference proteome</keyword>
<keyword evidence="1" id="KW-0677">Repeat</keyword>
<gene>
    <name evidence="4" type="ORF">PCOR1329_LOCUS40215</name>
</gene>
<organism evidence="4 5">
    <name type="scientific">Prorocentrum cordatum</name>
    <dbReference type="NCBI Taxonomy" id="2364126"/>
    <lineage>
        <taxon>Eukaryota</taxon>
        <taxon>Sar</taxon>
        <taxon>Alveolata</taxon>
        <taxon>Dinophyceae</taxon>
        <taxon>Prorocentrales</taxon>
        <taxon>Prorocentraceae</taxon>
        <taxon>Prorocentrum</taxon>
    </lineage>
</organism>
<feature type="compositionally biased region" description="Low complexity" evidence="3">
    <location>
        <begin position="83"/>
        <end position="98"/>
    </location>
</feature>
<dbReference type="EMBL" id="CAUYUJ010014849">
    <property type="protein sequence ID" value="CAK0846814.1"/>
    <property type="molecule type" value="Genomic_DNA"/>
</dbReference>
<feature type="repeat" description="PPR" evidence="2">
    <location>
        <begin position="44"/>
        <end position="78"/>
    </location>
</feature>
<proteinExistence type="predicted"/>
<dbReference type="Pfam" id="PF13041">
    <property type="entry name" value="PPR_2"/>
    <property type="match status" value="1"/>
</dbReference>
<dbReference type="InterPro" id="IPR011990">
    <property type="entry name" value="TPR-like_helical_dom_sf"/>
</dbReference>
<dbReference type="NCBIfam" id="TIGR00756">
    <property type="entry name" value="PPR"/>
    <property type="match status" value="1"/>
</dbReference>
<evidence type="ECO:0000313" key="4">
    <source>
        <dbReference type="EMBL" id="CAK0846814.1"/>
    </source>
</evidence>
<comment type="caution">
    <text evidence="4">The sequence shown here is derived from an EMBL/GenBank/DDBJ whole genome shotgun (WGS) entry which is preliminary data.</text>
</comment>
<dbReference type="Gene3D" id="1.25.40.10">
    <property type="entry name" value="Tetratricopeptide repeat domain"/>
    <property type="match status" value="1"/>
</dbReference>
<sequence length="110" mass="11882">MCEANLEPDVFSYSAGISACKNCGQWQRALSLFDDMCEARVERDAISYNAGISACEQGEQWQRALSLFCELWQVRLEPNAITTTRGSARAGRASSGSGPQPCSAKCGRPG</sequence>
<evidence type="ECO:0000256" key="3">
    <source>
        <dbReference type="SAM" id="MobiDB-lite"/>
    </source>
</evidence>
<evidence type="ECO:0000256" key="2">
    <source>
        <dbReference type="PROSITE-ProRule" id="PRU00708"/>
    </source>
</evidence>
<name>A0ABN9TMJ6_9DINO</name>
<feature type="repeat" description="PPR" evidence="2">
    <location>
        <begin position="9"/>
        <end position="43"/>
    </location>
</feature>
<evidence type="ECO:0000313" key="5">
    <source>
        <dbReference type="Proteomes" id="UP001189429"/>
    </source>
</evidence>
<dbReference type="InterPro" id="IPR002885">
    <property type="entry name" value="PPR_rpt"/>
</dbReference>
<reference evidence="4" key="1">
    <citation type="submission" date="2023-10" db="EMBL/GenBank/DDBJ databases">
        <authorList>
            <person name="Chen Y."/>
            <person name="Shah S."/>
            <person name="Dougan E. K."/>
            <person name="Thang M."/>
            <person name="Chan C."/>
        </authorList>
    </citation>
    <scope>NUCLEOTIDE SEQUENCE [LARGE SCALE GENOMIC DNA]</scope>
</reference>